<dbReference type="Gene3D" id="1.10.1200.10">
    <property type="entry name" value="ACP-like"/>
    <property type="match status" value="1"/>
</dbReference>
<evidence type="ECO:0000313" key="2">
    <source>
        <dbReference type="Proteomes" id="UP001597483"/>
    </source>
</evidence>
<gene>
    <name evidence="1" type="ORF">ACFSVL_10980</name>
</gene>
<comment type="caution">
    <text evidence="1">The sequence shown here is derived from an EMBL/GenBank/DDBJ whole genome shotgun (WGS) entry which is preliminary data.</text>
</comment>
<dbReference type="InterPro" id="IPR036736">
    <property type="entry name" value="ACP-like_sf"/>
</dbReference>
<dbReference type="SUPFAM" id="SSF47336">
    <property type="entry name" value="ACP-like"/>
    <property type="match status" value="1"/>
</dbReference>
<proteinExistence type="predicted"/>
<dbReference type="EMBL" id="JBHUKS010000006">
    <property type="protein sequence ID" value="MFD2467922.1"/>
    <property type="molecule type" value="Genomic_DNA"/>
</dbReference>
<dbReference type="Proteomes" id="UP001597483">
    <property type="component" value="Unassembled WGS sequence"/>
</dbReference>
<protein>
    <submittedName>
        <fullName evidence="1">Acyl carrier protein</fullName>
    </submittedName>
</protein>
<sequence>MDTDIASTGAGVGLPHDFPAELYDCVQVNLAVLAERWHGPGAGLALGACLRFRPVPAGDGLPSVEPDPLRQLAEAPAVLGFTVRGPDRRQAADIEPGPGLLVVADAFGLPWVPYAGKRHLEHSFLAEHGDPARIGGIDAYHNETPWGAARPCRWTLDRSEFAALPGPVVLAEFARAAAPRSRASTDLAPDSVIDGYVRAYAEHPDRERALQQLTLETWLLTRARALHAAFLRHTNAFDGAAEDAVARHVRDWESLTEQTYLAHRRVERGRAEPTGPLPRLAELLRRDHEVFEQGTGPVEPEGPGLPGEVRHAIASVAAEVLGIAEERLLAGEPLTGTPSFNSFRMVEIVERLETRLGVEFDPDALVPENLHDVDTIARVLLRSSPQLVRAVRGPAR</sequence>
<evidence type="ECO:0000313" key="1">
    <source>
        <dbReference type="EMBL" id="MFD2467922.1"/>
    </source>
</evidence>
<dbReference type="RefSeq" id="WP_378303082.1">
    <property type="nucleotide sequence ID" value="NZ_JBHUKS010000006.1"/>
</dbReference>
<accession>A0ABW5H3U6</accession>
<name>A0ABW5H3U6_9PSEU</name>
<reference evidence="2" key="1">
    <citation type="journal article" date="2019" name="Int. J. Syst. Evol. Microbiol.">
        <title>The Global Catalogue of Microorganisms (GCM) 10K type strain sequencing project: providing services to taxonomists for standard genome sequencing and annotation.</title>
        <authorList>
            <consortium name="The Broad Institute Genomics Platform"/>
            <consortium name="The Broad Institute Genome Sequencing Center for Infectious Disease"/>
            <person name="Wu L."/>
            <person name="Ma J."/>
        </authorList>
    </citation>
    <scope>NUCLEOTIDE SEQUENCE [LARGE SCALE GENOMIC DNA]</scope>
    <source>
        <strain evidence="2">CGMCC 4.7641</strain>
    </source>
</reference>
<organism evidence="1 2">
    <name type="scientific">Amycolatopsis silviterrae</name>
    <dbReference type="NCBI Taxonomy" id="1656914"/>
    <lineage>
        <taxon>Bacteria</taxon>
        <taxon>Bacillati</taxon>
        <taxon>Actinomycetota</taxon>
        <taxon>Actinomycetes</taxon>
        <taxon>Pseudonocardiales</taxon>
        <taxon>Pseudonocardiaceae</taxon>
        <taxon>Amycolatopsis</taxon>
    </lineage>
</organism>
<keyword evidence="2" id="KW-1185">Reference proteome</keyword>